<evidence type="ECO:0000313" key="2">
    <source>
        <dbReference type="EMBL" id="MBF4437500.1"/>
    </source>
</evidence>
<dbReference type="Proteomes" id="UP000786185">
    <property type="component" value="Unassembled WGS sequence"/>
</dbReference>
<feature type="domain" description="RapA2 cadherin-like" evidence="1">
    <location>
        <begin position="40"/>
        <end position="113"/>
    </location>
</feature>
<feature type="non-terminal residue" evidence="2">
    <location>
        <position position="1"/>
    </location>
</feature>
<accession>A0AAW4BHT1</accession>
<evidence type="ECO:0000259" key="1">
    <source>
        <dbReference type="Pfam" id="PF17803"/>
    </source>
</evidence>
<dbReference type="InterPro" id="IPR010221">
    <property type="entry name" value="VCBS_dom"/>
</dbReference>
<sequence>NGQYTFVLNPNSPQYILLNQNKHGTDHFVLNLSDGSKIVVQIPVTGKQDTPTISGDLAGVVTEDHKVDSHGLLHANGKIDVIDPDQNESSMKPEVLAGKYGSLSIDADGHWQYHVDNSLSNIQALTSATSLHESFVIHTQDGTPQTLDMTIG</sequence>
<dbReference type="InterPro" id="IPR013783">
    <property type="entry name" value="Ig-like_fold"/>
</dbReference>
<dbReference type="EMBL" id="SCLC01001017">
    <property type="protein sequence ID" value="MBF4437500.1"/>
    <property type="molecule type" value="Genomic_DNA"/>
</dbReference>
<dbReference type="Pfam" id="PF17803">
    <property type="entry name" value="Cadherin_4"/>
    <property type="match status" value="1"/>
</dbReference>
<proteinExistence type="predicted"/>
<feature type="non-terminal residue" evidence="2">
    <location>
        <position position="152"/>
    </location>
</feature>
<evidence type="ECO:0000313" key="3">
    <source>
        <dbReference type="Proteomes" id="UP000786185"/>
    </source>
</evidence>
<comment type="caution">
    <text evidence="2">The sequence shown here is derived from an EMBL/GenBank/DDBJ whole genome shotgun (WGS) entry which is preliminary data.</text>
</comment>
<dbReference type="NCBIfam" id="TIGR01965">
    <property type="entry name" value="VCBS_repeat"/>
    <property type="match status" value="2"/>
</dbReference>
<gene>
    <name evidence="2" type="ORF">ERJ77_24050</name>
</gene>
<reference evidence="2" key="1">
    <citation type="journal article" date="2021" name="PeerJ">
        <title>Analysis of 44 Vibrio anguillarum genomes reveals high genetic diversity.</title>
        <authorList>
            <person name="Hansen M.J."/>
            <person name="Dalsgaard I."/>
        </authorList>
    </citation>
    <scope>NUCLEOTIDE SEQUENCE</scope>
    <source>
        <strain evidence="2">850617-1/1</strain>
    </source>
</reference>
<dbReference type="Gene3D" id="2.60.40.10">
    <property type="entry name" value="Immunoglobulins"/>
    <property type="match status" value="1"/>
</dbReference>
<dbReference type="InterPro" id="IPR040853">
    <property type="entry name" value="RapA2_cadherin-like"/>
</dbReference>
<organism evidence="2 3">
    <name type="scientific">Vibrio anguillarum</name>
    <name type="common">Listonella anguillarum</name>
    <dbReference type="NCBI Taxonomy" id="55601"/>
    <lineage>
        <taxon>Bacteria</taxon>
        <taxon>Pseudomonadati</taxon>
        <taxon>Pseudomonadota</taxon>
        <taxon>Gammaproteobacteria</taxon>
        <taxon>Vibrionales</taxon>
        <taxon>Vibrionaceae</taxon>
        <taxon>Vibrio</taxon>
    </lineage>
</organism>
<protein>
    <recommendedName>
        <fullName evidence="1">RapA2 cadherin-like domain-containing protein</fullName>
    </recommendedName>
</protein>
<dbReference type="AlphaFoldDB" id="A0AAW4BHT1"/>
<name>A0AAW4BHT1_VIBAN</name>